<proteinExistence type="predicted"/>
<protein>
    <submittedName>
        <fullName evidence="1">Uncharacterized protein</fullName>
    </submittedName>
</protein>
<organism evidence="1">
    <name type="scientific">Candidatus Methanogaster sp. ANME-2c ERB4</name>
    <dbReference type="NCBI Taxonomy" id="2759911"/>
    <lineage>
        <taxon>Archaea</taxon>
        <taxon>Methanobacteriati</taxon>
        <taxon>Methanobacteriota</taxon>
        <taxon>Stenosarchaea group</taxon>
        <taxon>Methanomicrobia</taxon>
        <taxon>Methanosarcinales</taxon>
        <taxon>ANME-2 cluster</taxon>
        <taxon>Candidatus Methanogasteraceae</taxon>
        <taxon>Candidatus Methanogaster</taxon>
    </lineage>
</organism>
<evidence type="ECO:0000313" key="1">
    <source>
        <dbReference type="EMBL" id="QNO46411.1"/>
    </source>
</evidence>
<accession>A0A7G9YEH7</accession>
<dbReference type="AlphaFoldDB" id="A0A7G9YEH7"/>
<reference evidence="1" key="1">
    <citation type="submission" date="2020-06" db="EMBL/GenBank/DDBJ databases">
        <title>Unique genomic features of the anaerobic methanotrophic archaea.</title>
        <authorList>
            <person name="Chadwick G.L."/>
            <person name="Skennerton C.T."/>
            <person name="Laso-Perez R."/>
            <person name="Leu A.O."/>
            <person name="Speth D.R."/>
            <person name="Yu H."/>
            <person name="Morgan-Lang C."/>
            <person name="Hatzenpichler R."/>
            <person name="Goudeau D."/>
            <person name="Malmstrom R."/>
            <person name="Brazelton W.J."/>
            <person name="Woyke T."/>
            <person name="Hallam S.J."/>
            <person name="Tyson G.W."/>
            <person name="Wegener G."/>
            <person name="Boetius A."/>
            <person name="Orphan V."/>
        </authorList>
    </citation>
    <scope>NUCLEOTIDE SEQUENCE</scope>
</reference>
<gene>
    <name evidence="1" type="ORF">NIBJONLA_00028</name>
</gene>
<name>A0A7G9YEH7_9EURY</name>
<dbReference type="EMBL" id="MT631189">
    <property type="protein sequence ID" value="QNO46411.1"/>
    <property type="molecule type" value="Genomic_DNA"/>
</dbReference>
<sequence>MDVLPINLSRKTSEIVIDPTVFKDGDCKEIRVWSWKRFKTVKYVVCYKDGEFVISKFD</sequence>